<proteinExistence type="predicted"/>
<dbReference type="RefSeq" id="WP_034246532.1">
    <property type="nucleotide sequence ID" value="NZ_AQRA01000011.1"/>
</dbReference>
<dbReference type="AlphaFoldDB" id="A0A023BP61"/>
<keyword evidence="2" id="KW-1185">Reference proteome</keyword>
<dbReference type="EMBL" id="AQRA01000011">
    <property type="protein sequence ID" value="EZH71837.1"/>
    <property type="molecule type" value="Genomic_DNA"/>
</dbReference>
<name>A0A023BP61_9FLAO</name>
<protein>
    <recommendedName>
        <fullName evidence="3">Baseplate protein J-like domain-containing protein</fullName>
    </recommendedName>
</protein>
<comment type="caution">
    <text evidence="1">The sequence shown here is derived from an EMBL/GenBank/DDBJ whole genome shotgun (WGS) entry which is preliminary data.</text>
</comment>
<sequence length="1095" mass="123737">MGFKKAIIQRDGTSQRQRLLQALDPSFVKIEERKTTDLLRIIRVFSQEIAYYNKKNQVDGNWQDFFPSDPFVQNLIELSDPESNLDPHLALLVTFLQLLELVRNDLNQLAQKHLEFYYKDVLRFTTKESIPDKVHILFGIAKNANDPYLLKRGSLLDAGKDENNNKLVYETDRDIVINKAKLSNIRTIYVDFDNDKRVYAALQANSVDGIGGALNPDEPSWNIFGESQFGKSNDKKTMIDGDLGFAIASPILLLKEGSRTITLEMTFQSFRLSDANFDFLSYGFPPSILNLLKPIQEQSFKNQDDFEKVAQSILGDEYEFYIEDLIAETKNPFRGMRSNQLKNGFIGYTSTLDSWFRNDPASVTITGQNQLTFIFQIEIQDPPLVFFPGNDESAGLLTKYPAIKVLFNPLSDTYLYELLGDLQVLSYDIEVEVSGVRNLVLQNEDGPLDAEQAFLPFGARPSLNSNFYIGNHEVFQKKLENLSLTLSWADLPTVNMGFVSYYAGYPAPYFISNRQADIRYLQNGKWISPPSPNDIELFNTSSNGTFIQSPFTINIPLLSIQERDPRLEEFDSFSNDRNGGFIRLSLLSPDFGHYIFQNIYAQQALDIASGDTGTLPNTPYTPKLKSVELNYATKESVTFGIENEGFEQFFYIEPFGSVLKKAETSTFCFPQLPNGSLFIGINELEPPQNLSVLFQVLEGSADPDIAISRRDVQWSYLINDEWVYLTDSEIQIDTTQGLQTSGIIDFSIPAKANKMHNVVPSGQHWLRAEILKDPAGISRAIDFHTQAMSATFVQEENGLQQFSKPLEPNVISKLISGIGAIKSVEQPYASFGGRPSERENNFLNRVSERLRHKQRAIGVWDYERIVLEGFPFIYKVKSLNHAQGFSEASPGNVTLIVIPDLQNKNAANPLQPKTSFILRASIKNYVTQYIPFFVSLFVENPKYEPILVDLKVGLKPGFDGSFYGQLLNEDLKRFLSPWAFEKGKDITFGGRIYKSSILAFLEEQTYVDYVTDFKLYHLNKSPGIGEMCVDIDFEIFEDGREEVIDFAEASTARSILVSAQKHDIVVLQPGELVCASAEIPSGIGTMILEYDFIVS</sequence>
<accession>A0A023BP61</accession>
<gene>
    <name evidence="1" type="ORF">ATO12_05515</name>
</gene>
<evidence type="ECO:0008006" key="3">
    <source>
        <dbReference type="Google" id="ProtNLM"/>
    </source>
</evidence>
<reference evidence="1 2" key="1">
    <citation type="submission" date="2014-04" db="EMBL/GenBank/DDBJ databases">
        <title>Aquimarina sp. 22II-S11-z7 Genome Sequencing.</title>
        <authorList>
            <person name="Lai Q."/>
        </authorList>
    </citation>
    <scope>NUCLEOTIDE SEQUENCE [LARGE SCALE GENOMIC DNA]</scope>
    <source>
        <strain evidence="1 2">22II-S11-z7</strain>
    </source>
</reference>
<dbReference type="Proteomes" id="UP000023541">
    <property type="component" value="Unassembled WGS sequence"/>
</dbReference>
<dbReference type="eggNOG" id="COG3299">
    <property type="taxonomic scope" value="Bacteria"/>
</dbReference>
<dbReference type="STRING" id="1317122.ATO12_05515"/>
<dbReference type="OrthoDB" id="9762853at2"/>
<organism evidence="1 2">
    <name type="scientific">Aquimarina atlantica</name>
    <dbReference type="NCBI Taxonomy" id="1317122"/>
    <lineage>
        <taxon>Bacteria</taxon>
        <taxon>Pseudomonadati</taxon>
        <taxon>Bacteroidota</taxon>
        <taxon>Flavobacteriia</taxon>
        <taxon>Flavobacteriales</taxon>
        <taxon>Flavobacteriaceae</taxon>
        <taxon>Aquimarina</taxon>
    </lineage>
</organism>
<evidence type="ECO:0000313" key="2">
    <source>
        <dbReference type="Proteomes" id="UP000023541"/>
    </source>
</evidence>
<evidence type="ECO:0000313" key="1">
    <source>
        <dbReference type="EMBL" id="EZH71837.1"/>
    </source>
</evidence>